<gene>
    <name evidence="1" type="ORF">HNP47_003135</name>
</gene>
<organism evidence="1 2">
    <name type="scientific">Brevundimonas vesicularis</name>
    <name type="common">Pseudomonas vesicularis</name>
    <dbReference type="NCBI Taxonomy" id="41276"/>
    <lineage>
        <taxon>Bacteria</taxon>
        <taxon>Pseudomonadati</taxon>
        <taxon>Pseudomonadota</taxon>
        <taxon>Alphaproteobacteria</taxon>
        <taxon>Caulobacterales</taxon>
        <taxon>Caulobacteraceae</taxon>
        <taxon>Brevundimonas</taxon>
    </lineage>
</organism>
<reference evidence="1 2" key="1">
    <citation type="submission" date="2020-08" db="EMBL/GenBank/DDBJ databases">
        <title>Functional genomics of gut bacteria from endangered species of beetles.</title>
        <authorList>
            <person name="Carlos-Shanley C."/>
        </authorList>
    </citation>
    <scope>NUCLEOTIDE SEQUENCE [LARGE SCALE GENOMIC DNA]</scope>
    <source>
        <strain evidence="1 2">S00192</strain>
    </source>
</reference>
<dbReference type="RefSeq" id="WP_184280267.1">
    <property type="nucleotide sequence ID" value="NZ_JACHLJ010000006.1"/>
</dbReference>
<dbReference type="Proteomes" id="UP000556201">
    <property type="component" value="Unassembled WGS sequence"/>
</dbReference>
<accession>A0A7W9L756</accession>
<evidence type="ECO:0000313" key="1">
    <source>
        <dbReference type="EMBL" id="MBB5773111.1"/>
    </source>
</evidence>
<name>A0A7W9L756_BREVE</name>
<evidence type="ECO:0000313" key="2">
    <source>
        <dbReference type="Proteomes" id="UP000556201"/>
    </source>
</evidence>
<sequence length="113" mass="12402">MTLRNTSLNAREAFERAEIRKGQIVLRGAASLVRSKAIKPIDLIREIVDAEPFTLNNAIVERVLYLMVEVIVGAGVGGARVTVPELGTFDATCVDGSMAFHFSVENRWIESGR</sequence>
<comment type="caution">
    <text evidence="1">The sequence shown here is derived from an EMBL/GenBank/DDBJ whole genome shotgun (WGS) entry which is preliminary data.</text>
</comment>
<dbReference type="EMBL" id="JACHLJ010000006">
    <property type="protein sequence ID" value="MBB5773111.1"/>
    <property type="molecule type" value="Genomic_DNA"/>
</dbReference>
<dbReference type="AlphaFoldDB" id="A0A7W9L756"/>
<proteinExistence type="predicted"/>
<protein>
    <submittedName>
        <fullName evidence="1">Uncharacterized protein</fullName>
    </submittedName>
</protein>